<dbReference type="PANTHER" id="PTHR36919">
    <property type="entry name" value="BLR1215 PROTEIN"/>
    <property type="match status" value="1"/>
</dbReference>
<dbReference type="PANTHER" id="PTHR36919:SF2">
    <property type="entry name" value="BLL6627 PROTEIN"/>
    <property type="match status" value="1"/>
</dbReference>
<evidence type="ECO:0000313" key="3">
    <source>
        <dbReference type="EMBL" id="QEE19842.1"/>
    </source>
</evidence>
<reference evidence="3 4" key="1">
    <citation type="journal article" date="2015" name="Int. J. Syst. Evol. Microbiol.">
        <title>Youhaiella tibetensis gen. nov., sp. nov., isolated from subsurface sediment.</title>
        <authorList>
            <person name="Wang Y.X."/>
            <person name="Huang F.Q."/>
            <person name="Nogi Y."/>
            <person name="Pang S.J."/>
            <person name="Wang P.K."/>
            <person name="Lv J."/>
        </authorList>
    </citation>
    <scope>NUCLEOTIDE SEQUENCE [LARGE SCALE GENOMIC DNA]</scope>
    <source>
        <strain evidence="4">fig4</strain>
    </source>
</reference>
<keyword evidence="4" id="KW-1185">Reference proteome</keyword>
<feature type="chain" id="PRO_5022697235" evidence="1">
    <location>
        <begin position="39"/>
        <end position="145"/>
    </location>
</feature>
<name>A0A5B9DLP9_9HYPH</name>
<dbReference type="AlphaFoldDB" id="A0A5B9DLP9"/>
<keyword evidence="1" id="KW-0732">Signal</keyword>
<feature type="signal peptide" evidence="1">
    <location>
        <begin position="1"/>
        <end position="38"/>
    </location>
</feature>
<dbReference type="Proteomes" id="UP000321062">
    <property type="component" value="Chromosome"/>
</dbReference>
<evidence type="ECO:0000256" key="1">
    <source>
        <dbReference type="SAM" id="SignalP"/>
    </source>
</evidence>
<dbReference type="InterPro" id="IPR019223">
    <property type="entry name" value="DUF2147"/>
</dbReference>
<feature type="domain" description="DUF2147" evidence="2">
    <location>
        <begin position="47"/>
        <end position="144"/>
    </location>
</feature>
<protein>
    <submittedName>
        <fullName evidence="3">DUF2147 domain-containing protein</fullName>
    </submittedName>
</protein>
<dbReference type="OrthoDB" id="7950001at2"/>
<organism evidence="3 4">
    <name type="scientific">Paradevosia tibetensis</name>
    <dbReference type="NCBI Taxonomy" id="1447062"/>
    <lineage>
        <taxon>Bacteria</taxon>
        <taxon>Pseudomonadati</taxon>
        <taxon>Pseudomonadota</taxon>
        <taxon>Alphaproteobacteria</taxon>
        <taxon>Hyphomicrobiales</taxon>
        <taxon>Devosiaceae</taxon>
        <taxon>Paradevosia</taxon>
    </lineage>
</organism>
<gene>
    <name evidence="3" type="ORF">FNA67_06495</name>
</gene>
<dbReference type="Pfam" id="PF09917">
    <property type="entry name" value="DUF2147"/>
    <property type="match status" value="1"/>
</dbReference>
<dbReference type="EMBL" id="CP041690">
    <property type="protein sequence ID" value="QEE19842.1"/>
    <property type="molecule type" value="Genomic_DNA"/>
</dbReference>
<evidence type="ECO:0000259" key="2">
    <source>
        <dbReference type="Pfam" id="PF09917"/>
    </source>
</evidence>
<accession>A0A5B9DLP9</accession>
<evidence type="ECO:0000313" key="4">
    <source>
        <dbReference type="Proteomes" id="UP000321062"/>
    </source>
</evidence>
<dbReference type="KEGG" id="yti:FNA67_06495"/>
<sequence length="145" mass="15909">MRRPNRVNFPETIPVPFYARRIAAAAAALALLATPTLAADIAKSPVGVWQTEQGDARFRVSLCGDGKQLCAKLTWLRQDVRSAENLRYLNKYVVQGAMPVQVNKWRGTVSYNGETLSGSVTLAGDVMSLQGCKGIFCQSMSFQRL</sequence>
<proteinExistence type="predicted"/>